<dbReference type="InterPro" id="IPR013833">
    <property type="entry name" value="Cyt_c_oxidase_su3_a-hlx"/>
</dbReference>
<dbReference type="Gene3D" id="1.20.120.80">
    <property type="entry name" value="Cytochrome c oxidase, subunit III, four-helix bundle"/>
    <property type="match status" value="1"/>
</dbReference>
<evidence type="ECO:0000313" key="10">
    <source>
        <dbReference type="EMBL" id="BAU74430.1"/>
    </source>
</evidence>
<dbReference type="Proteomes" id="UP000218554">
    <property type="component" value="Chromosome"/>
</dbReference>
<comment type="subcellular location">
    <subcellularLocation>
        <location evidence="6">Cell membrane</location>
        <topology evidence="6">Multi-pass membrane protein</topology>
    </subcellularLocation>
    <subcellularLocation>
        <location evidence="1">Membrane</location>
        <topology evidence="1">Multi-pass membrane protein</topology>
    </subcellularLocation>
</comment>
<feature type="region of interest" description="Disordered" evidence="7">
    <location>
        <begin position="1"/>
        <end position="29"/>
    </location>
</feature>
<feature type="transmembrane region" description="Helical" evidence="8">
    <location>
        <begin position="112"/>
        <end position="132"/>
    </location>
</feature>
<reference evidence="11" key="1">
    <citation type="submission" date="2015-05" db="EMBL/GenBank/DDBJ databases">
        <title>Draft genome sequencing of a biphenyl-degrading bacterium, Pseudomonas balearica KF707 (=NBRC110670).</title>
        <authorList>
            <person name="Kimura N."/>
            <person name="Hirose J."/>
            <person name="Watanabe T."/>
            <person name="Suenaga H."/>
            <person name="Fujihara H."/>
            <person name="Noguchi M."/>
            <person name="Hashimoto M."/>
            <person name="Shimodaira J."/>
            <person name="Tsuchikane K."/>
            <person name="Hosoyama A."/>
            <person name="Yamazoe A."/>
            <person name="Fujita N."/>
            <person name="Furukawa K."/>
        </authorList>
    </citation>
    <scope>NUCLEOTIDE SEQUENCE [LARGE SCALE GENOMIC DNA]</scope>
    <source>
        <strain evidence="11">DSM 10086 / NBRC 110670 / KF707</strain>
    </source>
</reference>
<feature type="transmembrane region" description="Helical" evidence="8">
    <location>
        <begin position="152"/>
        <end position="174"/>
    </location>
</feature>
<keyword evidence="5 8" id="KW-0472">Membrane</keyword>
<dbReference type="SUPFAM" id="SSF81452">
    <property type="entry name" value="Cytochrome c oxidase subunit III-like"/>
    <property type="match status" value="1"/>
</dbReference>
<gene>
    <name evidence="10" type="ORF">KF707C_27420</name>
</gene>
<evidence type="ECO:0000256" key="7">
    <source>
        <dbReference type="SAM" id="MobiDB-lite"/>
    </source>
</evidence>
<dbReference type="Pfam" id="PF00510">
    <property type="entry name" value="COX3"/>
    <property type="match status" value="1"/>
</dbReference>
<dbReference type="GO" id="GO:0019646">
    <property type="term" value="P:aerobic electron transport chain"/>
    <property type="evidence" value="ECO:0007669"/>
    <property type="project" value="InterPro"/>
</dbReference>
<evidence type="ECO:0000256" key="5">
    <source>
        <dbReference type="ARBA" id="ARBA00023136"/>
    </source>
</evidence>
<evidence type="ECO:0000256" key="4">
    <source>
        <dbReference type="ARBA" id="ARBA00022989"/>
    </source>
</evidence>
<dbReference type="GO" id="GO:0016491">
    <property type="term" value="F:oxidoreductase activity"/>
    <property type="evidence" value="ECO:0007669"/>
    <property type="project" value="UniProtKB-KW"/>
</dbReference>
<dbReference type="InterPro" id="IPR035973">
    <property type="entry name" value="Cyt_c_oxidase_su3-like_sf"/>
</dbReference>
<dbReference type="EC" id="1.9.3.1" evidence="10"/>
<dbReference type="GO" id="GO:0004129">
    <property type="term" value="F:cytochrome-c oxidase activity"/>
    <property type="evidence" value="ECO:0007669"/>
    <property type="project" value="InterPro"/>
</dbReference>
<name>A0AAD1C0F0_METFU</name>
<feature type="transmembrane region" description="Helical" evidence="8">
    <location>
        <begin position="81"/>
        <end position="100"/>
    </location>
</feature>
<feature type="domain" description="Heme-copper oxidase subunit III family profile" evidence="9">
    <location>
        <begin position="37"/>
        <end position="217"/>
    </location>
</feature>
<evidence type="ECO:0000256" key="2">
    <source>
        <dbReference type="ARBA" id="ARBA00010581"/>
    </source>
</evidence>
<feature type="transmembrane region" description="Helical" evidence="8">
    <location>
        <begin position="195"/>
        <end position="212"/>
    </location>
</feature>
<keyword evidence="11" id="KW-1185">Reference proteome</keyword>
<dbReference type="InterPro" id="IPR000298">
    <property type="entry name" value="Cyt_c_oxidase-like_su3"/>
</dbReference>
<dbReference type="RefSeq" id="WP_004421721.1">
    <property type="nucleotide sequence ID" value="NZ_AJMR01000170.1"/>
</dbReference>
<dbReference type="EMBL" id="AP014862">
    <property type="protein sequence ID" value="BAU74430.1"/>
    <property type="molecule type" value="Genomic_DNA"/>
</dbReference>
<feature type="transmembrane region" description="Helical" evidence="8">
    <location>
        <begin position="38"/>
        <end position="61"/>
    </location>
</feature>
<dbReference type="PANTHER" id="PTHR11403">
    <property type="entry name" value="CYTOCHROME C OXIDASE SUBUNIT III"/>
    <property type="match status" value="1"/>
</dbReference>
<feature type="compositionally biased region" description="Gly residues" evidence="7">
    <location>
        <begin position="12"/>
        <end position="23"/>
    </location>
</feature>
<evidence type="ECO:0000256" key="8">
    <source>
        <dbReference type="SAM" id="Phobius"/>
    </source>
</evidence>
<dbReference type="InterPro" id="IPR024791">
    <property type="entry name" value="Cyt_c/ubiquinol_Oxase_su3"/>
</dbReference>
<dbReference type="KEGG" id="pfuw:KF707C_27420"/>
<evidence type="ECO:0000256" key="6">
    <source>
        <dbReference type="RuleBase" id="RU003376"/>
    </source>
</evidence>
<evidence type="ECO:0000256" key="3">
    <source>
        <dbReference type="ARBA" id="ARBA00022692"/>
    </source>
</evidence>
<evidence type="ECO:0000256" key="1">
    <source>
        <dbReference type="ARBA" id="ARBA00004141"/>
    </source>
</evidence>
<accession>A0AAD1C0F0</accession>
<protein>
    <submittedName>
        <fullName evidence="10">Alternative cytochrome c oxidase polypeptide CoxO</fullName>
        <ecNumber evidence="10">1.9.3.1</ecNumber>
    </submittedName>
</protein>
<evidence type="ECO:0000259" key="9">
    <source>
        <dbReference type="PROSITE" id="PS50253"/>
    </source>
</evidence>
<comment type="similarity">
    <text evidence="2 6">Belongs to the cytochrome c oxidase subunit 3 family.</text>
</comment>
<evidence type="ECO:0000313" key="11">
    <source>
        <dbReference type="Proteomes" id="UP000218554"/>
    </source>
</evidence>
<dbReference type="PROSITE" id="PS50253">
    <property type="entry name" value="COX3"/>
    <property type="match status" value="1"/>
</dbReference>
<organism evidence="10 11">
    <name type="scientific">Metapseudomonas furukawaii</name>
    <name type="common">Pseudomonas furukawaii</name>
    <dbReference type="NCBI Taxonomy" id="1149133"/>
    <lineage>
        <taxon>Bacteria</taxon>
        <taxon>Pseudomonadati</taxon>
        <taxon>Pseudomonadota</taxon>
        <taxon>Gammaproteobacteria</taxon>
        <taxon>Pseudomonadales</taxon>
        <taxon>Pseudomonadaceae</taxon>
        <taxon>Metapseudomonas</taxon>
    </lineage>
</organism>
<sequence>MSTQPWKDADGGGEGGWLPGGRSGQEAPIQDPERTARVGLWVFLGVVTSLFLLFLLAFIARSQVSDWRALTDPLAPLAHPWMLWVNTASLALGSVCLQGAKLALEGGRRTDASLAFLLGGAFALAFLAGQLWVWQQFSAWGYGVAGNPANSFFFLLTGLHGIHLAGGLVAWLLVARRLLGTGSVERLRASMGLCAFYWHYLLGLWLVLFALLTSTPETYQAIAAFCGLR</sequence>
<keyword evidence="10" id="KW-0560">Oxidoreductase</keyword>
<reference evidence="10 11" key="2">
    <citation type="journal article" date="2017" name="Int. J. Syst. Evol. Microbiol.">
        <title>Pseudomonas furukawaii sp. nov., a polychlorinated biphenyl-degrading bacterium isolated from biphenyl-contaminated soil in Japan.</title>
        <authorList>
            <person name="Kimura N."/>
            <person name="Watanabe T."/>
            <person name="Suenaga H."/>
            <person name="Fujihara H."/>
            <person name="Futagami T."/>
            <person name="Goto M."/>
            <person name="Hanada S."/>
            <person name="Hirose J."/>
        </authorList>
    </citation>
    <scope>NUCLEOTIDE SEQUENCE [LARGE SCALE GENOMIC DNA]</scope>
    <source>
        <strain evidence="11">DSM 10086 / NBRC 110670 / KF707</strain>
    </source>
</reference>
<proteinExistence type="inferred from homology"/>
<dbReference type="AlphaFoldDB" id="A0AAD1C0F0"/>
<dbReference type="GO" id="GO:0005886">
    <property type="term" value="C:plasma membrane"/>
    <property type="evidence" value="ECO:0007669"/>
    <property type="project" value="UniProtKB-SubCell"/>
</dbReference>
<keyword evidence="4 8" id="KW-1133">Transmembrane helix</keyword>
<dbReference type="PANTHER" id="PTHR11403:SF10">
    <property type="entry name" value="CYTOCHROME C OXIDASE"/>
    <property type="match status" value="1"/>
</dbReference>
<keyword evidence="3 6" id="KW-0812">Transmembrane</keyword>